<reference evidence="3" key="3">
    <citation type="submission" date="2019-12" db="UniProtKB">
        <authorList>
            <consortium name="WormBaseParasite"/>
        </authorList>
    </citation>
    <scope>IDENTIFICATION</scope>
</reference>
<dbReference type="WBParaSite" id="TMUE_3000012275.1">
    <property type="protein sequence ID" value="TMUE_3000012275.1"/>
    <property type="gene ID" value="WBGene00301520"/>
</dbReference>
<name>A0A5S6QYE1_TRIMR</name>
<keyword evidence="2" id="KW-1185">Reference proteome</keyword>
<evidence type="ECO:0000313" key="2">
    <source>
        <dbReference type="Proteomes" id="UP000046395"/>
    </source>
</evidence>
<reference evidence="2" key="1">
    <citation type="submission" date="2013-11" db="EMBL/GenBank/DDBJ databases">
        <authorList>
            <person name="Aslett M."/>
        </authorList>
    </citation>
    <scope>NUCLEOTIDE SEQUENCE [LARGE SCALE GENOMIC DNA]</scope>
    <source>
        <strain evidence="2">Edinburgh</strain>
    </source>
</reference>
<protein>
    <submittedName>
        <fullName evidence="3 4">Uncharacterized protein</fullName>
    </submittedName>
</protein>
<dbReference type="WBParaSite" id="TMUE_3000012275.9">
    <property type="protein sequence ID" value="TMUE_3000012275.9"/>
    <property type="gene ID" value="WBGene00301520"/>
</dbReference>
<dbReference type="WBParaSite" id="TMUE_3000012275.5">
    <property type="protein sequence ID" value="TMUE_3000012275.5"/>
    <property type="gene ID" value="WBGene00301520"/>
</dbReference>
<organism evidence="2 3">
    <name type="scientific">Trichuris muris</name>
    <name type="common">Mouse whipworm</name>
    <dbReference type="NCBI Taxonomy" id="70415"/>
    <lineage>
        <taxon>Eukaryota</taxon>
        <taxon>Metazoa</taxon>
        <taxon>Ecdysozoa</taxon>
        <taxon>Nematoda</taxon>
        <taxon>Enoplea</taxon>
        <taxon>Dorylaimia</taxon>
        <taxon>Trichinellida</taxon>
        <taxon>Trichuridae</taxon>
        <taxon>Trichuris</taxon>
    </lineage>
</organism>
<dbReference type="WBParaSite" id="TMUE_3000012275.6">
    <property type="protein sequence ID" value="TMUE_3000012275.6"/>
    <property type="gene ID" value="WBGene00301520"/>
</dbReference>
<feature type="region of interest" description="Disordered" evidence="1">
    <location>
        <begin position="159"/>
        <end position="178"/>
    </location>
</feature>
<evidence type="ECO:0000313" key="4">
    <source>
        <dbReference type="WBParaSite" id="TMUE_3000012275.2"/>
    </source>
</evidence>
<dbReference type="Proteomes" id="UP000046395">
    <property type="component" value="Unassembled WGS sequence"/>
</dbReference>
<dbReference type="WBParaSite" id="TMUE_3000012275.4">
    <property type="protein sequence ID" value="TMUE_3000012275.4"/>
    <property type="gene ID" value="WBGene00301520"/>
</dbReference>
<dbReference type="WBParaSite" id="TMUE_3000012275.3">
    <property type="protein sequence ID" value="TMUE_3000012275.3"/>
    <property type="gene ID" value="WBGene00301520"/>
</dbReference>
<dbReference type="AlphaFoldDB" id="A0A5S6QYE1"/>
<sequence length="348" mass="38718">MDKSERVQLLLSDKRGGFASPLSPVEACREAVEFCSQPQQPLLVALPDSGFYSPGGDNDMSNRFDFVSQKVAAFTSTPIILPATAQSEGSYDVLRMKLDMSQGQLFRRRKRSSSQPPMADRGLLIAMQSNGSHYTCRSHSLINIHNCIDDWEEHSDGTLLGEGDASKGGNEVSETRCNDSRVQLEAVKGEPLRLSKRSRSQPPTEERRLRNVLHFGRSSSLGSIHHCAMVRGQMRTGGAFARTGNKSEAVTSVMAAAHLDPKQQQQQQWGNVGQTVVCSSDRANPLELPGVLDPEALNEAQLLGMRLRLVADQMEGDYRGRRRDRLEMERLEHAIMRVMYDLVTCRLF</sequence>
<dbReference type="WBParaSite" id="TMUE_3000012275.2">
    <property type="protein sequence ID" value="TMUE_3000012275.2"/>
    <property type="gene ID" value="WBGene00301520"/>
</dbReference>
<dbReference type="WBParaSite" id="TMUE_3000012275.7">
    <property type="protein sequence ID" value="TMUE_3000012275.7"/>
    <property type="gene ID" value="WBGene00301520"/>
</dbReference>
<reference evidence="2" key="2">
    <citation type="submission" date="2014-03" db="EMBL/GenBank/DDBJ databases">
        <title>The whipworm genome and dual-species transcriptomics of an intimate host-pathogen interaction.</title>
        <authorList>
            <person name="Foth B.J."/>
            <person name="Tsai I.J."/>
            <person name="Reid A.J."/>
            <person name="Bancroft A.J."/>
            <person name="Nichol S."/>
            <person name="Tracey A."/>
            <person name="Holroyd N."/>
            <person name="Cotton J.A."/>
            <person name="Stanley E.J."/>
            <person name="Zarowiecki M."/>
            <person name="Liu J.Z."/>
            <person name="Huckvale T."/>
            <person name="Cooper P.J."/>
            <person name="Grencis R.K."/>
            <person name="Berriman M."/>
        </authorList>
    </citation>
    <scope>NUCLEOTIDE SEQUENCE [LARGE SCALE GENOMIC DNA]</scope>
    <source>
        <strain evidence="2">Edinburgh</strain>
    </source>
</reference>
<evidence type="ECO:0000256" key="1">
    <source>
        <dbReference type="SAM" id="MobiDB-lite"/>
    </source>
</evidence>
<dbReference type="WBParaSite" id="TMUE_3000012275.8">
    <property type="protein sequence ID" value="TMUE_3000012275.8"/>
    <property type="gene ID" value="WBGene00301520"/>
</dbReference>
<accession>A0A5S6QYE1</accession>
<proteinExistence type="predicted"/>
<evidence type="ECO:0000313" key="3">
    <source>
        <dbReference type="WBParaSite" id="TMUE_3000012275.1"/>
    </source>
</evidence>